<sequence length="168" mass="18754">MPHGERTLPGRLRLPVGHYFITGRVYTEQPGRDRSLTSISYPELNLTTDNEITLDARTAHQVSVRTDQPDVRDGTWYSMAGTVRDPRTNEGFRVNYALRPRFSEFYAGSVPGVSSPSFVYADTYKLTTPTLELSTGATDVMSAWLTDPMPEGTRQLPLAYGLSSRCVM</sequence>
<comment type="caution">
    <text evidence="1">The sequence shown here is derived from an EMBL/GenBank/DDBJ whole genome shotgun (WGS) entry which is preliminary data.</text>
</comment>
<evidence type="ECO:0000313" key="2">
    <source>
        <dbReference type="Proteomes" id="UP001597045"/>
    </source>
</evidence>
<dbReference type="EMBL" id="JBHTIS010001893">
    <property type="protein sequence ID" value="MFD1048959.1"/>
    <property type="molecule type" value="Genomic_DNA"/>
</dbReference>
<keyword evidence="2" id="KW-1185">Reference proteome</keyword>
<reference evidence="2" key="1">
    <citation type="journal article" date="2019" name="Int. J. Syst. Evol. Microbiol.">
        <title>The Global Catalogue of Microorganisms (GCM) 10K type strain sequencing project: providing services to taxonomists for standard genome sequencing and annotation.</title>
        <authorList>
            <consortium name="The Broad Institute Genomics Platform"/>
            <consortium name="The Broad Institute Genome Sequencing Center for Infectious Disease"/>
            <person name="Wu L."/>
            <person name="Ma J."/>
        </authorList>
    </citation>
    <scope>NUCLEOTIDE SEQUENCE [LARGE SCALE GENOMIC DNA]</scope>
    <source>
        <strain evidence="2">JCM 31486</strain>
    </source>
</reference>
<organism evidence="1 2">
    <name type="scientific">Kibdelosporangium lantanae</name>
    <dbReference type="NCBI Taxonomy" id="1497396"/>
    <lineage>
        <taxon>Bacteria</taxon>
        <taxon>Bacillati</taxon>
        <taxon>Actinomycetota</taxon>
        <taxon>Actinomycetes</taxon>
        <taxon>Pseudonocardiales</taxon>
        <taxon>Pseudonocardiaceae</taxon>
        <taxon>Kibdelosporangium</taxon>
    </lineage>
</organism>
<proteinExistence type="predicted"/>
<accession>A0ABW3MH97</accession>
<name>A0ABW3MH97_9PSEU</name>
<gene>
    <name evidence="1" type="ORF">ACFQ1S_27180</name>
</gene>
<protein>
    <submittedName>
        <fullName evidence="1">Uncharacterized protein</fullName>
    </submittedName>
</protein>
<evidence type="ECO:0000313" key="1">
    <source>
        <dbReference type="EMBL" id="MFD1048959.1"/>
    </source>
</evidence>
<dbReference type="Proteomes" id="UP001597045">
    <property type="component" value="Unassembled WGS sequence"/>
</dbReference>